<dbReference type="GO" id="GO:0003677">
    <property type="term" value="F:DNA binding"/>
    <property type="evidence" value="ECO:0007669"/>
    <property type="project" value="UniProtKB-KW"/>
</dbReference>
<dbReference type="PROSITE" id="PS50931">
    <property type="entry name" value="HTH_LYSR"/>
    <property type="match status" value="1"/>
</dbReference>
<dbReference type="AlphaFoldDB" id="A0AAQ1GME0"/>
<dbReference type="InterPro" id="IPR005119">
    <property type="entry name" value="LysR_subst-bd"/>
</dbReference>
<evidence type="ECO:0000259" key="5">
    <source>
        <dbReference type="PROSITE" id="PS50931"/>
    </source>
</evidence>
<name>A0AAQ1GME0_9BURK</name>
<feature type="domain" description="HTH lysR-type" evidence="5">
    <location>
        <begin position="8"/>
        <end position="65"/>
    </location>
</feature>
<evidence type="ECO:0000256" key="4">
    <source>
        <dbReference type="ARBA" id="ARBA00023163"/>
    </source>
</evidence>
<keyword evidence="3" id="KW-0238">DNA-binding</keyword>
<proteinExistence type="inferred from homology"/>
<gene>
    <name evidence="6" type="ORF">SAMN05216550_12241</name>
</gene>
<protein>
    <submittedName>
        <fullName evidence="6">Transcriptional regulator, LysR family</fullName>
    </submittedName>
</protein>
<dbReference type="RefSeq" id="WP_074986910.1">
    <property type="nucleotide sequence ID" value="NZ_CADFGN010000001.1"/>
</dbReference>
<dbReference type="InterPro" id="IPR036388">
    <property type="entry name" value="WH-like_DNA-bd_sf"/>
</dbReference>
<accession>A0AAQ1GME0</accession>
<dbReference type="InterPro" id="IPR050389">
    <property type="entry name" value="LysR-type_TF"/>
</dbReference>
<sequence length="316" mass="35084">MHRDLRRLDLNLLLVFDALVRHRSVTLAAEELAMSASALSHALARLRDAMADELFVRIGNEMRPTATAEGMMRPIGEALDLLHAGLAPARQFDPAASERTFIFAATDYTAFAMLPAFMARMQQVAPGLRFKVVYSRGRESADELASGRIDFALGYDEEALPLPAGVESTDWFSDNYVVIASRKHPAIGRKLTMTQYLAAQHVVVTPWDESRGSIDLVLDRLGVMRDVALQLPSVLVAPFIVARSHLLMTIPHRAALILRDAAPVAIYPTPFDAPRYTLKIYQHTRHAGTPAHRWIRDQLLQSVPDSRGSTARKGRD</sequence>
<comment type="similarity">
    <text evidence="1">Belongs to the LysR transcriptional regulatory family.</text>
</comment>
<dbReference type="Pfam" id="PF03466">
    <property type="entry name" value="LysR_substrate"/>
    <property type="match status" value="1"/>
</dbReference>
<keyword evidence="4" id="KW-0804">Transcription</keyword>
<evidence type="ECO:0000313" key="7">
    <source>
        <dbReference type="Proteomes" id="UP000183529"/>
    </source>
</evidence>
<dbReference type="EMBL" id="FNZM01000022">
    <property type="protein sequence ID" value="SEK12514.1"/>
    <property type="molecule type" value="Genomic_DNA"/>
</dbReference>
<comment type="caution">
    <text evidence="6">The sequence shown here is derived from an EMBL/GenBank/DDBJ whole genome shotgun (WGS) entry which is preliminary data.</text>
</comment>
<dbReference type="PANTHER" id="PTHR30118:SF15">
    <property type="entry name" value="TRANSCRIPTIONAL REGULATORY PROTEIN"/>
    <property type="match status" value="1"/>
</dbReference>
<dbReference type="Pfam" id="PF00126">
    <property type="entry name" value="HTH_1"/>
    <property type="match status" value="1"/>
</dbReference>
<dbReference type="InterPro" id="IPR000847">
    <property type="entry name" value="LysR_HTH_N"/>
</dbReference>
<keyword evidence="2" id="KW-0805">Transcription regulation</keyword>
<reference evidence="6 7" key="1">
    <citation type="submission" date="2016-10" db="EMBL/GenBank/DDBJ databases">
        <authorList>
            <person name="Varghese N."/>
            <person name="Submissions S."/>
        </authorList>
    </citation>
    <scope>NUCLEOTIDE SEQUENCE [LARGE SCALE GENOMIC DNA]</scope>
    <source>
        <strain evidence="6 7">LMG 22274</strain>
    </source>
</reference>
<evidence type="ECO:0000256" key="1">
    <source>
        <dbReference type="ARBA" id="ARBA00009437"/>
    </source>
</evidence>
<dbReference type="Gene3D" id="3.40.190.10">
    <property type="entry name" value="Periplasmic binding protein-like II"/>
    <property type="match status" value="2"/>
</dbReference>
<evidence type="ECO:0000313" key="6">
    <source>
        <dbReference type="EMBL" id="SEK12514.1"/>
    </source>
</evidence>
<evidence type="ECO:0000256" key="3">
    <source>
        <dbReference type="ARBA" id="ARBA00023125"/>
    </source>
</evidence>
<dbReference type="Proteomes" id="UP000183529">
    <property type="component" value="Unassembled WGS sequence"/>
</dbReference>
<evidence type="ECO:0000256" key="2">
    <source>
        <dbReference type="ARBA" id="ARBA00023015"/>
    </source>
</evidence>
<dbReference type="PANTHER" id="PTHR30118">
    <property type="entry name" value="HTH-TYPE TRANSCRIPTIONAL REGULATOR LEUO-RELATED"/>
    <property type="match status" value="1"/>
</dbReference>
<dbReference type="SUPFAM" id="SSF53850">
    <property type="entry name" value="Periplasmic binding protein-like II"/>
    <property type="match status" value="1"/>
</dbReference>
<dbReference type="GO" id="GO:0003700">
    <property type="term" value="F:DNA-binding transcription factor activity"/>
    <property type="evidence" value="ECO:0007669"/>
    <property type="project" value="InterPro"/>
</dbReference>
<dbReference type="Gene3D" id="1.10.10.10">
    <property type="entry name" value="Winged helix-like DNA-binding domain superfamily/Winged helix DNA-binding domain"/>
    <property type="match status" value="1"/>
</dbReference>
<dbReference type="SUPFAM" id="SSF46785">
    <property type="entry name" value="Winged helix' DNA-binding domain"/>
    <property type="match status" value="1"/>
</dbReference>
<dbReference type="InterPro" id="IPR036390">
    <property type="entry name" value="WH_DNA-bd_sf"/>
</dbReference>
<organism evidence="6 7">
    <name type="scientific">Paraburkholderia tropica</name>
    <dbReference type="NCBI Taxonomy" id="92647"/>
    <lineage>
        <taxon>Bacteria</taxon>
        <taxon>Pseudomonadati</taxon>
        <taxon>Pseudomonadota</taxon>
        <taxon>Betaproteobacteria</taxon>
        <taxon>Burkholderiales</taxon>
        <taxon>Burkholderiaceae</taxon>
        <taxon>Paraburkholderia</taxon>
    </lineage>
</organism>